<reference evidence="1 2" key="1">
    <citation type="journal article" date="2018" name="Sci. Rep.">
        <title>Genomic signatures of local adaptation to the degree of environmental predictability in rotifers.</title>
        <authorList>
            <person name="Franch-Gras L."/>
            <person name="Hahn C."/>
            <person name="Garcia-Roger E.M."/>
            <person name="Carmona M.J."/>
            <person name="Serra M."/>
            <person name="Gomez A."/>
        </authorList>
    </citation>
    <scope>NUCLEOTIDE SEQUENCE [LARGE SCALE GENOMIC DNA]</scope>
    <source>
        <strain evidence="1">HYR1</strain>
    </source>
</reference>
<comment type="caution">
    <text evidence="1">The sequence shown here is derived from an EMBL/GenBank/DDBJ whole genome shotgun (WGS) entry which is preliminary data.</text>
</comment>
<evidence type="ECO:0000313" key="2">
    <source>
        <dbReference type="Proteomes" id="UP000276133"/>
    </source>
</evidence>
<dbReference type="Proteomes" id="UP000276133">
    <property type="component" value="Unassembled WGS sequence"/>
</dbReference>
<sequence>MKEAKSAKDLHIDLVPSFILNQTHEVTYNKINTENSIYFFTRRRVKLKMPYFTESLIEQKIPFELIASPSPTVFKATSLLKSSKSKPQACLAAILDPLTNEDIEFDHSPAPFSAII</sequence>
<dbReference type="AlphaFoldDB" id="A0A3M7QRF7"/>
<keyword evidence="2" id="KW-1185">Reference proteome</keyword>
<dbReference type="EMBL" id="REGN01005285">
    <property type="protein sequence ID" value="RNA13966.1"/>
    <property type="molecule type" value="Genomic_DNA"/>
</dbReference>
<protein>
    <submittedName>
        <fullName evidence="1">Uncharacterized protein</fullName>
    </submittedName>
</protein>
<organism evidence="1 2">
    <name type="scientific">Brachionus plicatilis</name>
    <name type="common">Marine rotifer</name>
    <name type="synonym">Brachionus muelleri</name>
    <dbReference type="NCBI Taxonomy" id="10195"/>
    <lineage>
        <taxon>Eukaryota</taxon>
        <taxon>Metazoa</taxon>
        <taxon>Spiralia</taxon>
        <taxon>Gnathifera</taxon>
        <taxon>Rotifera</taxon>
        <taxon>Eurotatoria</taxon>
        <taxon>Monogononta</taxon>
        <taxon>Pseudotrocha</taxon>
        <taxon>Ploima</taxon>
        <taxon>Brachionidae</taxon>
        <taxon>Brachionus</taxon>
    </lineage>
</organism>
<proteinExistence type="predicted"/>
<gene>
    <name evidence="1" type="ORF">BpHYR1_031330</name>
</gene>
<evidence type="ECO:0000313" key="1">
    <source>
        <dbReference type="EMBL" id="RNA13966.1"/>
    </source>
</evidence>
<name>A0A3M7QRF7_BRAPC</name>
<accession>A0A3M7QRF7</accession>